<feature type="transmembrane region" description="Helical" evidence="4">
    <location>
        <begin position="716"/>
        <end position="735"/>
    </location>
</feature>
<feature type="transmembrane region" description="Helical" evidence="4">
    <location>
        <begin position="306"/>
        <end position="324"/>
    </location>
</feature>
<evidence type="ECO:0000256" key="2">
    <source>
        <dbReference type="SAM" id="Coils"/>
    </source>
</evidence>
<dbReference type="Gene3D" id="1.20.1640.10">
    <property type="entry name" value="Multidrug efflux transporter AcrB transmembrane domain"/>
    <property type="match status" value="2"/>
</dbReference>
<proteinExistence type="inferred from homology"/>
<dbReference type="Pfam" id="PF12349">
    <property type="entry name" value="Sterol-sensing"/>
    <property type="match status" value="1"/>
</dbReference>
<keyword evidence="4" id="KW-0472">Membrane</keyword>
<dbReference type="Proteomes" id="UP001159428">
    <property type="component" value="Unassembled WGS sequence"/>
</dbReference>
<feature type="transmembrane region" description="Helical" evidence="4">
    <location>
        <begin position="741"/>
        <end position="761"/>
    </location>
</feature>
<dbReference type="InterPro" id="IPR053958">
    <property type="entry name" value="HMGCR/SNAP/NPC1-like_SSD"/>
</dbReference>
<dbReference type="SUPFAM" id="SSF82866">
    <property type="entry name" value="Multidrug efflux transporter AcrB transmembrane domain"/>
    <property type="match status" value="2"/>
</dbReference>
<sequence length="1092" mass="122031">MTTRSEENYVGKCNEIPNAEKDLVYFQRRSKGYQLIPCLLWSSLCNLYLRLLKRFFGWYSVRIARHPARTIQICVIFIGICSVGFLWFHSEKRAVKLFIPQSSRAIDDLQSAEKYFRVDFREEIILLAASPGHPNVLSPKCLRQAFQAHNAVMGIESYSQFCVTLSGNKSKSLNDCMMINPLEFLQFNESKVSGNNIELVQQELNKAYNNTSSLMRNGRPFWLNFNRMFGDSTRKQGSITGAKALQMIYLLRNPKDNDANEKVLQWEKAFVDRLASLVDKLSCFKVYYSSERSMDDAIGESTGSDISLVSVTFSLMISFACIMLGKFLNPLTGHSLLANAGVFAVALGISAGLGLGMWFRVPFISMVGIVPFLVLGIGIDDMFIIVDELDRQPSKLSTTEKIKAVMKHSGATVTMTTMTDLVAFAVSTSSSFPAIRYFCTYAALTVTFSFLMVVTFFVAIMTYDVRRIKSGRRDCIPLLLAPRPKEGMPAWDEPLPQTSNRVMKYWATLLMLPVTKVVVILLSLTLLAAGIYGVTQVEESFDRRILAKDDSYLKQFLTAQNKYFQGGMEVNLVETGKVDYKLDSTQKSIKQLTNILTENEYYQNRSLSWMDTFSQYAKMSKKNITGSGFLRELKQFLQIPTFSYYKQDLRLSEDGKKIEASRVIGFMKSSSSSTFHKNAMLTLREDIEKKTNLEAFPIVRYFIFFEMYAIVTKETIRNLIISALAVFIVTSPFLADCTVTLLVVLNFIALVCELFGLMVIWDVALNSVSMINLVMAIGFAVDYSAHIAHAYITSKKATANERVVDALTTLGASVFMGGFSTFLGMVVLAFAASEIFRIFFRMFFGIVVLGLFHGLCILPVYMSFLCWRPAVITTPSVRGTSGKNEEGKASENSLSDFQDDKPASQKKENVAVEMGIQNLGIEEDRDEVEMSAKEAENKIKQANLNTTHNPGKGVGLPCSAEDPSTRSNDIVTIVSSISTKDLQKETKSTDGPANQQTVKNGLNIPIKNLGYNADEHKAEINITETEDSAEKTENSSNNKPANRQTGRDLVVGGMQNKQSEAVRGTVAMNLTGKGLNEDRCSWNEKEPQITSL</sequence>
<feature type="compositionally biased region" description="Polar residues" evidence="3">
    <location>
        <begin position="1034"/>
        <end position="1044"/>
    </location>
</feature>
<dbReference type="PANTHER" id="PTHR10796">
    <property type="entry name" value="PATCHED-RELATED"/>
    <property type="match status" value="1"/>
</dbReference>
<dbReference type="InterPro" id="IPR051697">
    <property type="entry name" value="Patched_domain-protein"/>
</dbReference>
<feature type="transmembrane region" description="Helical" evidence="4">
    <location>
        <begin position="32"/>
        <end position="49"/>
    </location>
</feature>
<evidence type="ECO:0000313" key="6">
    <source>
        <dbReference type="EMBL" id="CAH3119794.1"/>
    </source>
</evidence>
<evidence type="ECO:0000256" key="3">
    <source>
        <dbReference type="SAM" id="MobiDB-lite"/>
    </source>
</evidence>
<feature type="transmembrane region" description="Helical" evidence="4">
    <location>
        <begin position="838"/>
        <end position="862"/>
    </location>
</feature>
<accession>A0AAU9WMX5</accession>
<name>A0AAU9WMX5_9CNID</name>
<keyword evidence="2" id="KW-0175">Coiled coil</keyword>
<protein>
    <recommendedName>
        <fullName evidence="5">SSD domain-containing protein</fullName>
    </recommendedName>
</protein>
<dbReference type="PROSITE" id="PS50156">
    <property type="entry name" value="SSD"/>
    <property type="match status" value="2"/>
</dbReference>
<keyword evidence="4" id="KW-1133">Transmembrane helix</keyword>
<organism evidence="6 7">
    <name type="scientific">Pocillopora meandrina</name>
    <dbReference type="NCBI Taxonomy" id="46732"/>
    <lineage>
        <taxon>Eukaryota</taxon>
        <taxon>Metazoa</taxon>
        <taxon>Cnidaria</taxon>
        <taxon>Anthozoa</taxon>
        <taxon>Hexacorallia</taxon>
        <taxon>Scleractinia</taxon>
        <taxon>Astrocoeniina</taxon>
        <taxon>Pocilloporidae</taxon>
        <taxon>Pocillopora</taxon>
    </lineage>
</organism>
<feature type="coiled-coil region" evidence="2">
    <location>
        <begin position="918"/>
        <end position="945"/>
    </location>
</feature>
<evidence type="ECO:0000259" key="5">
    <source>
        <dbReference type="PROSITE" id="PS50156"/>
    </source>
</evidence>
<comment type="similarity">
    <text evidence="1">Belongs to the patched family.</text>
</comment>
<dbReference type="AlphaFoldDB" id="A0AAU9WMX5"/>
<dbReference type="InterPro" id="IPR000731">
    <property type="entry name" value="SSD"/>
</dbReference>
<keyword evidence="4" id="KW-0812">Transmembrane</keyword>
<feature type="region of interest" description="Disordered" evidence="3">
    <location>
        <begin position="877"/>
        <end position="908"/>
    </location>
</feature>
<evidence type="ECO:0000313" key="7">
    <source>
        <dbReference type="Proteomes" id="UP001159428"/>
    </source>
</evidence>
<feature type="transmembrane region" description="Helical" evidence="4">
    <location>
        <begin position="773"/>
        <end position="792"/>
    </location>
</feature>
<reference evidence="6 7" key="1">
    <citation type="submission" date="2022-05" db="EMBL/GenBank/DDBJ databases">
        <authorList>
            <consortium name="Genoscope - CEA"/>
            <person name="William W."/>
        </authorList>
    </citation>
    <scope>NUCLEOTIDE SEQUENCE [LARGE SCALE GENOMIC DNA]</scope>
</reference>
<feature type="transmembrane region" description="Helical" evidence="4">
    <location>
        <begin position="70"/>
        <end position="88"/>
    </location>
</feature>
<evidence type="ECO:0000256" key="1">
    <source>
        <dbReference type="ARBA" id="ARBA00005585"/>
    </source>
</evidence>
<feature type="domain" description="SSD" evidence="5">
    <location>
        <begin position="305"/>
        <end position="463"/>
    </location>
</feature>
<dbReference type="EMBL" id="CALNXJ010000017">
    <property type="protein sequence ID" value="CAH3119794.1"/>
    <property type="molecule type" value="Genomic_DNA"/>
</dbReference>
<feature type="region of interest" description="Disordered" evidence="3">
    <location>
        <begin position="1024"/>
        <end position="1048"/>
    </location>
</feature>
<feature type="transmembrane region" description="Helical" evidence="4">
    <location>
        <begin position="363"/>
        <end position="386"/>
    </location>
</feature>
<feature type="domain" description="SSD" evidence="5">
    <location>
        <begin position="721"/>
        <end position="864"/>
    </location>
</feature>
<comment type="caution">
    <text evidence="6">The sequence shown here is derived from an EMBL/GenBank/DDBJ whole genome shotgun (WGS) entry which is preliminary data.</text>
</comment>
<dbReference type="PANTHER" id="PTHR10796:SF92">
    <property type="entry name" value="PATCHED-RELATED, ISOFORM A"/>
    <property type="match status" value="1"/>
</dbReference>
<feature type="transmembrane region" description="Helical" evidence="4">
    <location>
        <begin position="438"/>
        <end position="463"/>
    </location>
</feature>
<dbReference type="GO" id="GO:0016020">
    <property type="term" value="C:membrane"/>
    <property type="evidence" value="ECO:0007669"/>
    <property type="project" value="TreeGrafter"/>
</dbReference>
<feature type="transmembrane region" description="Helical" evidence="4">
    <location>
        <begin position="812"/>
        <end position="831"/>
    </location>
</feature>
<evidence type="ECO:0000256" key="4">
    <source>
        <dbReference type="SAM" id="Phobius"/>
    </source>
</evidence>
<feature type="compositionally biased region" description="Basic and acidic residues" evidence="3">
    <location>
        <begin position="898"/>
        <end position="908"/>
    </location>
</feature>
<feature type="transmembrane region" description="Helical" evidence="4">
    <location>
        <begin position="505"/>
        <end position="534"/>
    </location>
</feature>
<feature type="transmembrane region" description="Helical" evidence="4">
    <location>
        <begin position="336"/>
        <end position="357"/>
    </location>
</feature>
<gene>
    <name evidence="6" type="ORF">PMEA_00008491</name>
</gene>
<keyword evidence="7" id="KW-1185">Reference proteome</keyword>